<sequence>MQAGPAADPGGFRSATRDDTVTDLGDDVAFVTPSGKTQCRTAADVFDGAMACLVELTDPPPPPAEVYGQWVGNWVDFDGAAAQIGSVHGDPGPFSEGTGSELPYGSSLRFGDYQCRTDPVALFCVNFARQTALQMSDAGVVPFGCLQNVTPPADVGIRYECR</sequence>
<keyword evidence="2" id="KW-1185">Reference proteome</keyword>
<name>A0A7I9WMY1_9MYCO</name>
<evidence type="ECO:0000313" key="1">
    <source>
        <dbReference type="EMBL" id="GFG59111.1"/>
    </source>
</evidence>
<evidence type="ECO:0000313" key="2">
    <source>
        <dbReference type="Proteomes" id="UP000465241"/>
    </source>
</evidence>
<evidence type="ECO:0008006" key="3">
    <source>
        <dbReference type="Google" id="ProtNLM"/>
    </source>
</evidence>
<dbReference type="EMBL" id="BLKT01000003">
    <property type="protein sequence ID" value="GFG59111.1"/>
    <property type="molecule type" value="Genomic_DNA"/>
</dbReference>
<reference evidence="1 2" key="1">
    <citation type="journal article" date="2019" name="Emerg. Microbes Infect.">
        <title>Comprehensive subspecies identification of 175 nontuberculous mycobacteria species based on 7547 genomic profiles.</title>
        <authorList>
            <person name="Matsumoto Y."/>
            <person name="Kinjo T."/>
            <person name="Motooka D."/>
            <person name="Nabeya D."/>
            <person name="Jung N."/>
            <person name="Uechi K."/>
            <person name="Horii T."/>
            <person name="Iida T."/>
            <person name="Fujita J."/>
            <person name="Nakamura S."/>
        </authorList>
    </citation>
    <scope>NUCLEOTIDE SEQUENCE [LARGE SCALE GENOMIC DNA]</scope>
    <source>
        <strain evidence="1 2">JCM 13392</strain>
    </source>
</reference>
<organism evidence="1 2">
    <name type="scientific">Mycolicibacterium murale</name>
    <dbReference type="NCBI Taxonomy" id="182220"/>
    <lineage>
        <taxon>Bacteria</taxon>
        <taxon>Bacillati</taxon>
        <taxon>Actinomycetota</taxon>
        <taxon>Actinomycetes</taxon>
        <taxon>Mycobacteriales</taxon>
        <taxon>Mycobacteriaceae</taxon>
        <taxon>Mycolicibacterium</taxon>
    </lineage>
</organism>
<comment type="caution">
    <text evidence="1">The sequence shown here is derived from an EMBL/GenBank/DDBJ whole genome shotgun (WGS) entry which is preliminary data.</text>
</comment>
<dbReference type="AlphaFoldDB" id="A0A7I9WMY1"/>
<accession>A0A7I9WMY1</accession>
<gene>
    <name evidence="1" type="ORF">MMUR_32470</name>
</gene>
<proteinExistence type="predicted"/>
<protein>
    <recommendedName>
        <fullName evidence="3">Lipoprotein LppI</fullName>
    </recommendedName>
</protein>
<dbReference type="Proteomes" id="UP000465241">
    <property type="component" value="Unassembled WGS sequence"/>
</dbReference>